<keyword evidence="3" id="KW-1185">Reference proteome</keyword>
<evidence type="ECO:0000256" key="1">
    <source>
        <dbReference type="SAM" id="MobiDB-lite"/>
    </source>
</evidence>
<evidence type="ECO:0000313" key="2">
    <source>
        <dbReference type="EMBL" id="VEL23575.1"/>
    </source>
</evidence>
<reference evidence="2" key="1">
    <citation type="submission" date="2018-11" db="EMBL/GenBank/DDBJ databases">
        <authorList>
            <consortium name="Pathogen Informatics"/>
        </authorList>
    </citation>
    <scope>NUCLEOTIDE SEQUENCE</scope>
</reference>
<feature type="compositionally biased region" description="Polar residues" evidence="1">
    <location>
        <begin position="27"/>
        <end position="39"/>
    </location>
</feature>
<evidence type="ECO:0000313" key="3">
    <source>
        <dbReference type="Proteomes" id="UP000784294"/>
    </source>
</evidence>
<dbReference type="EMBL" id="CAAALY010062668">
    <property type="protein sequence ID" value="VEL23575.1"/>
    <property type="molecule type" value="Genomic_DNA"/>
</dbReference>
<sequence>MNQLASLLALPGPSELSAQEALLTSSSSGYNRTTNTEITSDLDADPSSRGHGTLASGLSVPKRRPSAAAHLMHKELLAATSKVAGGIAGTEVATAGGPAPPVHATVNVLARSHNPYVVDGTRAKTPGSVGPILIGPALEAALCELDADTGVRDAFPTMDATIWQRLCRLRRRKVEKEIEVKAIAQKLAEMNAFLQVSFYAVYYK</sequence>
<accession>A0A448WYP8</accession>
<comment type="caution">
    <text evidence="2">The sequence shown here is derived from an EMBL/GenBank/DDBJ whole genome shotgun (WGS) entry which is preliminary data.</text>
</comment>
<organism evidence="2 3">
    <name type="scientific">Protopolystoma xenopodis</name>
    <dbReference type="NCBI Taxonomy" id="117903"/>
    <lineage>
        <taxon>Eukaryota</taxon>
        <taxon>Metazoa</taxon>
        <taxon>Spiralia</taxon>
        <taxon>Lophotrochozoa</taxon>
        <taxon>Platyhelminthes</taxon>
        <taxon>Monogenea</taxon>
        <taxon>Polyopisthocotylea</taxon>
        <taxon>Polystomatidea</taxon>
        <taxon>Polystomatidae</taxon>
        <taxon>Protopolystoma</taxon>
    </lineage>
</organism>
<proteinExistence type="predicted"/>
<feature type="region of interest" description="Disordered" evidence="1">
    <location>
        <begin position="27"/>
        <end position="61"/>
    </location>
</feature>
<dbReference type="Proteomes" id="UP000784294">
    <property type="component" value="Unassembled WGS sequence"/>
</dbReference>
<gene>
    <name evidence="2" type="ORF">PXEA_LOCUS17015</name>
</gene>
<dbReference type="AlphaFoldDB" id="A0A448WYP8"/>
<name>A0A448WYP8_9PLAT</name>
<dbReference type="Pfam" id="PF25828">
    <property type="entry name" value="CC_Cfap43"/>
    <property type="match status" value="1"/>
</dbReference>
<protein>
    <submittedName>
        <fullName evidence="2">Uncharacterized protein</fullName>
    </submittedName>
</protein>